<dbReference type="EMBL" id="MN739348">
    <property type="protein sequence ID" value="QHS99831.1"/>
    <property type="molecule type" value="Genomic_DNA"/>
</dbReference>
<name>A0A6C0C6U5_9ZZZZ</name>
<evidence type="ECO:0000313" key="1">
    <source>
        <dbReference type="EMBL" id="QHS99831.1"/>
    </source>
</evidence>
<dbReference type="AlphaFoldDB" id="A0A6C0C6U5"/>
<accession>A0A6C0C6U5</accession>
<organism evidence="1">
    <name type="scientific">viral metagenome</name>
    <dbReference type="NCBI Taxonomy" id="1070528"/>
    <lineage>
        <taxon>unclassified sequences</taxon>
        <taxon>metagenomes</taxon>
        <taxon>organismal metagenomes</taxon>
    </lineage>
</organism>
<sequence length="79" mass="9429">MPCLIKRDDGTLAYISKINECLIGRTPRSRPNKKVSQKEKMIVNNLILEINRIINKKELNTLQKQFYYRKINILKKRIK</sequence>
<proteinExistence type="predicted"/>
<reference evidence="1" key="1">
    <citation type="journal article" date="2020" name="Nature">
        <title>Giant virus diversity and host interactions through global metagenomics.</title>
        <authorList>
            <person name="Schulz F."/>
            <person name="Roux S."/>
            <person name="Paez-Espino D."/>
            <person name="Jungbluth S."/>
            <person name="Walsh D.A."/>
            <person name="Denef V.J."/>
            <person name="McMahon K.D."/>
            <person name="Konstantinidis K.T."/>
            <person name="Eloe-Fadrosh E.A."/>
            <person name="Kyrpides N.C."/>
            <person name="Woyke T."/>
        </authorList>
    </citation>
    <scope>NUCLEOTIDE SEQUENCE</scope>
    <source>
        <strain evidence="1">GVMAG-M-3300020187-37</strain>
    </source>
</reference>
<protein>
    <submittedName>
        <fullName evidence="1">Uncharacterized protein</fullName>
    </submittedName>
</protein>